<protein>
    <submittedName>
        <fullName evidence="2">Uncharacterized protein</fullName>
    </submittedName>
</protein>
<name>A0A1S7SC85_AGRTU</name>
<dbReference type="Proteomes" id="UP000191897">
    <property type="component" value="Unassembled WGS sequence"/>
</dbReference>
<gene>
    <name evidence="2" type="ORF">AGR4C_pa70009</name>
</gene>
<feature type="region of interest" description="Disordered" evidence="1">
    <location>
        <begin position="1"/>
        <end position="24"/>
    </location>
</feature>
<evidence type="ECO:0000313" key="2">
    <source>
        <dbReference type="EMBL" id="CUX66361.1"/>
    </source>
</evidence>
<sequence>MPTAPAFSHGEKETGRRAYRGPSRSAVLQVPGAHATALPSSTLLRPSVHGHTIGP</sequence>
<reference evidence="2 3" key="1">
    <citation type="submission" date="2016-01" db="EMBL/GenBank/DDBJ databases">
        <authorList>
            <person name="Oliw E.H."/>
        </authorList>
    </citation>
    <scope>NUCLEOTIDE SEQUENCE [LARGE SCALE GENOMIC DNA]</scope>
    <source>
        <strain evidence="2 3">Kerr 14</strain>
    </source>
</reference>
<dbReference type="EMBL" id="FBWC01000038">
    <property type="protein sequence ID" value="CUX66361.1"/>
    <property type="molecule type" value="Genomic_DNA"/>
</dbReference>
<proteinExistence type="predicted"/>
<evidence type="ECO:0000313" key="3">
    <source>
        <dbReference type="Proteomes" id="UP000191897"/>
    </source>
</evidence>
<evidence type="ECO:0000256" key="1">
    <source>
        <dbReference type="SAM" id="MobiDB-lite"/>
    </source>
</evidence>
<accession>A0A1S7SC85</accession>
<dbReference type="AlphaFoldDB" id="A0A1S7SC85"/>
<organism evidence="2 3">
    <name type="scientific">Agrobacterium tumefaciens str. Kerr 14</name>
    <dbReference type="NCBI Taxonomy" id="1183424"/>
    <lineage>
        <taxon>Bacteria</taxon>
        <taxon>Pseudomonadati</taxon>
        <taxon>Pseudomonadota</taxon>
        <taxon>Alphaproteobacteria</taxon>
        <taxon>Hyphomicrobiales</taxon>
        <taxon>Rhizobiaceae</taxon>
        <taxon>Rhizobium/Agrobacterium group</taxon>
        <taxon>Agrobacterium</taxon>
        <taxon>Agrobacterium tumefaciens complex</taxon>
    </lineage>
</organism>